<dbReference type="AlphaFoldDB" id="A0A1G1YJ88"/>
<accession>A0A1G1YJ88</accession>
<comment type="caution">
    <text evidence="2">The sequence shown here is derived from an EMBL/GenBank/DDBJ whole genome shotgun (WGS) entry which is preliminary data.</text>
</comment>
<keyword evidence="1" id="KW-1133">Transmembrane helix</keyword>
<sequence length="133" mass="14930">MASNKISPVKSSQAGPSKTVFKEIHPVKLPPKEDHKAVFNRVHPVKSGETGVFPKEKLFNRVNKNRRNLLKFLLIGGGALLLGKFLSPKFLEFFSDATTENNFVGFQVVQKGKELTIYDRTGEAIFIIDDKKE</sequence>
<dbReference type="EMBL" id="MHIM01000021">
    <property type="protein sequence ID" value="OGY52341.1"/>
    <property type="molecule type" value="Genomic_DNA"/>
</dbReference>
<keyword evidence="1" id="KW-0472">Membrane</keyword>
<organism evidence="2 3">
    <name type="scientific">Candidatus Buchananbacteria bacterium RIFCSPLOWO2_01_FULL_39_33</name>
    <dbReference type="NCBI Taxonomy" id="1797543"/>
    <lineage>
        <taxon>Bacteria</taxon>
        <taxon>Candidatus Buchananiibacteriota</taxon>
    </lineage>
</organism>
<gene>
    <name evidence="2" type="ORF">A3A02_04735</name>
</gene>
<proteinExistence type="predicted"/>
<evidence type="ECO:0000313" key="3">
    <source>
        <dbReference type="Proteomes" id="UP000177376"/>
    </source>
</evidence>
<dbReference type="Proteomes" id="UP000177376">
    <property type="component" value="Unassembled WGS sequence"/>
</dbReference>
<reference evidence="2 3" key="1">
    <citation type="journal article" date="2016" name="Nat. Commun.">
        <title>Thousands of microbial genomes shed light on interconnected biogeochemical processes in an aquifer system.</title>
        <authorList>
            <person name="Anantharaman K."/>
            <person name="Brown C.T."/>
            <person name="Hug L.A."/>
            <person name="Sharon I."/>
            <person name="Castelle C.J."/>
            <person name="Probst A.J."/>
            <person name="Thomas B.C."/>
            <person name="Singh A."/>
            <person name="Wilkins M.J."/>
            <person name="Karaoz U."/>
            <person name="Brodie E.L."/>
            <person name="Williams K.H."/>
            <person name="Hubbard S.S."/>
            <person name="Banfield J.F."/>
        </authorList>
    </citation>
    <scope>NUCLEOTIDE SEQUENCE [LARGE SCALE GENOMIC DNA]</scope>
</reference>
<keyword evidence="1" id="KW-0812">Transmembrane</keyword>
<protein>
    <submittedName>
        <fullName evidence="2">Uncharacterized protein</fullName>
    </submittedName>
</protein>
<evidence type="ECO:0000313" key="2">
    <source>
        <dbReference type="EMBL" id="OGY52341.1"/>
    </source>
</evidence>
<feature type="transmembrane region" description="Helical" evidence="1">
    <location>
        <begin position="69"/>
        <end position="86"/>
    </location>
</feature>
<evidence type="ECO:0000256" key="1">
    <source>
        <dbReference type="SAM" id="Phobius"/>
    </source>
</evidence>
<name>A0A1G1YJ88_9BACT</name>